<reference evidence="1" key="2">
    <citation type="submission" date="2011-02" db="EMBL/GenBank/DDBJ databases">
        <authorList>
            <person name="MacLean D."/>
        </authorList>
    </citation>
    <scope>NUCLEOTIDE SEQUENCE</scope>
</reference>
<dbReference type="EMBL" id="FR824110">
    <property type="protein sequence ID" value="CCA19166.1"/>
    <property type="molecule type" value="Genomic_DNA"/>
</dbReference>
<proteinExistence type="predicted"/>
<protein>
    <submittedName>
        <fullName evidence="1">AlNc14C65G4614 protein</fullName>
    </submittedName>
</protein>
<name>F0WD94_9STRA</name>
<reference evidence="1" key="1">
    <citation type="journal article" date="2011" name="PLoS Biol.">
        <title>Gene gain and loss during evolution of obligate parasitism in the white rust pathogen of Arabidopsis thaliana.</title>
        <authorList>
            <person name="Kemen E."/>
            <person name="Gardiner A."/>
            <person name="Schultz-Larsen T."/>
            <person name="Kemen A.C."/>
            <person name="Balmuth A.L."/>
            <person name="Robert-Seilaniantz A."/>
            <person name="Bailey K."/>
            <person name="Holub E."/>
            <person name="Studholme D.J."/>
            <person name="Maclean D."/>
            <person name="Jones J.D."/>
        </authorList>
    </citation>
    <scope>NUCLEOTIDE SEQUENCE</scope>
</reference>
<evidence type="ECO:0000313" key="1">
    <source>
        <dbReference type="EMBL" id="CCA19166.1"/>
    </source>
</evidence>
<accession>F0WD94</accession>
<gene>
    <name evidence="1" type="primary">AlNc14C65G4614</name>
    <name evidence="1" type="ORF">ALNC14_053090</name>
</gene>
<sequence length="123" mass="13683">MSVCNARRNPIVQCRCLKFHAELRRFGRFGTELFESVIIGAPDGSARVAGESAFCGAGTYRYLLSVRLLLTRISKSLRKVSSPCFDDPNNLTCTDVKCVLINSLSSLKILFRFSNSFSETTSF</sequence>
<organism evidence="1">
    <name type="scientific">Albugo laibachii Nc14</name>
    <dbReference type="NCBI Taxonomy" id="890382"/>
    <lineage>
        <taxon>Eukaryota</taxon>
        <taxon>Sar</taxon>
        <taxon>Stramenopiles</taxon>
        <taxon>Oomycota</taxon>
        <taxon>Peronosporomycetes</taxon>
        <taxon>Albuginales</taxon>
        <taxon>Albuginaceae</taxon>
        <taxon>Albugo</taxon>
    </lineage>
</organism>
<dbReference type="HOGENOM" id="CLU_2019483_0_0_1"/>
<dbReference type="AlphaFoldDB" id="F0WD94"/>